<reference evidence="2 3" key="1">
    <citation type="submission" date="2019-01" db="EMBL/GenBank/DDBJ databases">
        <authorList>
            <person name="Sayadi A."/>
        </authorList>
    </citation>
    <scope>NUCLEOTIDE SEQUENCE [LARGE SCALE GENOMIC DNA]</scope>
</reference>
<dbReference type="GO" id="GO:0016020">
    <property type="term" value="C:membrane"/>
    <property type="evidence" value="ECO:0007669"/>
    <property type="project" value="TreeGrafter"/>
</dbReference>
<dbReference type="EMBL" id="CAACVG010000959">
    <property type="protein sequence ID" value="VEN34764.1"/>
    <property type="molecule type" value="Genomic_DNA"/>
</dbReference>
<protein>
    <recommendedName>
        <fullName evidence="4">Osiris 9</fullName>
    </recommendedName>
</protein>
<feature type="transmembrane region" description="Helical" evidence="1">
    <location>
        <begin position="182"/>
        <end position="202"/>
    </location>
</feature>
<keyword evidence="1" id="KW-1133">Transmembrane helix</keyword>
<evidence type="ECO:0000313" key="2">
    <source>
        <dbReference type="EMBL" id="VEN34764.1"/>
    </source>
</evidence>
<dbReference type="Pfam" id="PF07898">
    <property type="entry name" value="DUF1676"/>
    <property type="match status" value="1"/>
</dbReference>
<evidence type="ECO:0008006" key="4">
    <source>
        <dbReference type="Google" id="ProtNLM"/>
    </source>
</evidence>
<keyword evidence="3" id="KW-1185">Reference proteome</keyword>
<name>A0A653BHK7_CALMS</name>
<accession>A0A653BHK7</accession>
<evidence type="ECO:0000313" key="3">
    <source>
        <dbReference type="Proteomes" id="UP000410492"/>
    </source>
</evidence>
<dbReference type="AlphaFoldDB" id="A0A653BHK7"/>
<feature type="transmembrane region" description="Helical" evidence="1">
    <location>
        <begin position="6"/>
        <end position="23"/>
    </location>
</feature>
<gene>
    <name evidence="2" type="ORF">CALMAC_LOCUS854</name>
</gene>
<dbReference type="OrthoDB" id="8194491at2759"/>
<proteinExistence type="predicted"/>
<dbReference type="Proteomes" id="UP000410492">
    <property type="component" value="Unassembled WGS sequence"/>
</dbReference>
<dbReference type="PANTHER" id="PTHR21879">
    <property type="entry name" value="FI03362P-RELATED-RELATED"/>
    <property type="match status" value="1"/>
</dbReference>
<keyword evidence="1" id="KW-0812">Transmembrane</keyword>
<dbReference type="PANTHER" id="PTHR21879:SF1">
    <property type="entry name" value="FI01546P"/>
    <property type="match status" value="1"/>
</dbReference>
<feature type="transmembrane region" description="Helical" evidence="1">
    <location>
        <begin position="155"/>
        <end position="176"/>
    </location>
</feature>
<evidence type="ECO:0000256" key="1">
    <source>
        <dbReference type="SAM" id="Phobius"/>
    </source>
</evidence>
<keyword evidence="1" id="KW-0472">Membrane</keyword>
<organism evidence="2 3">
    <name type="scientific">Callosobruchus maculatus</name>
    <name type="common">Southern cowpea weevil</name>
    <name type="synonym">Pulse bruchid</name>
    <dbReference type="NCBI Taxonomy" id="64391"/>
    <lineage>
        <taxon>Eukaryota</taxon>
        <taxon>Metazoa</taxon>
        <taxon>Ecdysozoa</taxon>
        <taxon>Arthropoda</taxon>
        <taxon>Hexapoda</taxon>
        <taxon>Insecta</taxon>
        <taxon>Pterygota</taxon>
        <taxon>Neoptera</taxon>
        <taxon>Endopterygota</taxon>
        <taxon>Coleoptera</taxon>
        <taxon>Polyphaga</taxon>
        <taxon>Cucujiformia</taxon>
        <taxon>Chrysomeloidea</taxon>
        <taxon>Chrysomelidae</taxon>
        <taxon>Bruchinae</taxon>
        <taxon>Bruchini</taxon>
        <taxon>Callosobruchus</taxon>
    </lineage>
</organism>
<sequence length="245" mass="27443">MRLYSVHVFFVCILVASWVGVFGEDGIVEEEDFFSEYLIYREAIRFIESCGKTEFSICLKERILHYIDSLPHDINLGGGLWIKQNSVDRTLRKNEIPGKPRTSVEASDKMLLDKITEYIRTHRVEFLMPQGALKELDDAVVEGRKKKGNKGGGGMGMRGMMMLFYLKAAALGAIALKFIGAVAFKALLVGKIALTIALVIALKKLTDQQHHTSTYEVVAPHHYDDVSHYDRAFKADKNSVLGSNS</sequence>
<dbReference type="InterPro" id="IPR012464">
    <property type="entry name" value="DUF1676"/>
</dbReference>